<sequence>MATIKAEQANSSKKKIGLILAILIVLAAICIGGAYNFGYLSFHPANATSEHNPADAANKKTIQNAESQAALEAPIFVTLEPFTVNLQQQGRDRFLHVGLVIKVADAKTKTLLTDFLPEARSRVLTLLADRSSESLDTPESKRNLAAEVAKSLSVPFFAGQAPLRISGVLFTTFIVQ</sequence>
<dbReference type="Proteomes" id="UP000451565">
    <property type="component" value="Unassembled WGS sequence"/>
</dbReference>
<feature type="transmembrane region" description="Helical" evidence="10">
    <location>
        <begin position="16"/>
        <end position="37"/>
    </location>
</feature>
<gene>
    <name evidence="11" type="primary">fliL</name>
    <name evidence="11" type="ORF">GEV47_01955</name>
</gene>
<organism evidence="11 12">
    <name type="scientific">Glaciimonas soli</name>
    <dbReference type="NCBI Taxonomy" id="2590999"/>
    <lineage>
        <taxon>Bacteria</taxon>
        <taxon>Pseudomonadati</taxon>
        <taxon>Pseudomonadota</taxon>
        <taxon>Betaproteobacteria</taxon>
        <taxon>Burkholderiales</taxon>
        <taxon>Oxalobacteraceae</taxon>
        <taxon>Glaciimonas</taxon>
    </lineage>
</organism>
<reference evidence="11 12" key="1">
    <citation type="submission" date="2019-10" db="EMBL/GenBank/DDBJ databases">
        <title>Glaciimonas soli sp. nov., a psychrophilic bacterium isolated from the forest soil of a high elevation mountain in Taiwan.</title>
        <authorList>
            <person name="Wang L.-T."/>
            <person name="Shieh W.Y."/>
        </authorList>
    </citation>
    <scope>NUCLEOTIDE SEQUENCE [LARGE SCALE GENOMIC DNA]</scope>
    <source>
        <strain evidence="11 12">GS1</strain>
    </source>
</reference>
<evidence type="ECO:0000256" key="10">
    <source>
        <dbReference type="RuleBase" id="RU364125"/>
    </source>
</evidence>
<dbReference type="GO" id="GO:0005886">
    <property type="term" value="C:plasma membrane"/>
    <property type="evidence" value="ECO:0007669"/>
    <property type="project" value="UniProtKB-SubCell"/>
</dbReference>
<comment type="function">
    <text evidence="1 10">Controls the rotational direction of flagella during chemotaxis.</text>
</comment>
<keyword evidence="11" id="KW-0966">Cell projection</keyword>
<comment type="caution">
    <text evidence="11">The sequence shown here is derived from an EMBL/GenBank/DDBJ whole genome shotgun (WGS) entry which is preliminary data.</text>
</comment>
<keyword evidence="11" id="KW-0969">Cilium</keyword>
<evidence type="ECO:0000256" key="5">
    <source>
        <dbReference type="ARBA" id="ARBA00022500"/>
    </source>
</evidence>
<protein>
    <recommendedName>
        <fullName evidence="10">Flagellar protein FliL</fullName>
    </recommendedName>
</protein>
<keyword evidence="7 10" id="KW-0283">Flagellar rotation</keyword>
<dbReference type="GO" id="GO:0071978">
    <property type="term" value="P:bacterial-type flagellum-dependent swarming motility"/>
    <property type="evidence" value="ECO:0007669"/>
    <property type="project" value="TreeGrafter"/>
</dbReference>
<evidence type="ECO:0000256" key="6">
    <source>
        <dbReference type="ARBA" id="ARBA00022692"/>
    </source>
</evidence>
<dbReference type="Pfam" id="PF03748">
    <property type="entry name" value="FliL"/>
    <property type="match status" value="1"/>
</dbReference>
<keyword evidence="4" id="KW-1003">Cell membrane</keyword>
<evidence type="ECO:0000256" key="8">
    <source>
        <dbReference type="ARBA" id="ARBA00022989"/>
    </source>
</evidence>
<evidence type="ECO:0000313" key="12">
    <source>
        <dbReference type="Proteomes" id="UP000451565"/>
    </source>
</evidence>
<dbReference type="GO" id="GO:0009425">
    <property type="term" value="C:bacterial-type flagellum basal body"/>
    <property type="evidence" value="ECO:0007669"/>
    <property type="project" value="InterPro"/>
</dbReference>
<keyword evidence="12" id="KW-1185">Reference proteome</keyword>
<dbReference type="EMBL" id="WINI01000001">
    <property type="protein sequence ID" value="MQQ99448.1"/>
    <property type="molecule type" value="Genomic_DNA"/>
</dbReference>
<keyword evidence="11" id="KW-0282">Flagellum</keyword>
<name>A0A843YI61_9BURK</name>
<comment type="subcellular location">
    <subcellularLocation>
        <location evidence="10">Cell inner membrane</location>
    </subcellularLocation>
    <subcellularLocation>
        <location evidence="2">Cell membrane</location>
        <topology evidence="2">Single-pass membrane protein</topology>
    </subcellularLocation>
</comment>
<dbReference type="GO" id="GO:0006935">
    <property type="term" value="P:chemotaxis"/>
    <property type="evidence" value="ECO:0007669"/>
    <property type="project" value="UniProtKB-KW"/>
</dbReference>
<keyword evidence="8 10" id="KW-1133">Transmembrane helix</keyword>
<dbReference type="AlphaFoldDB" id="A0A843YI61"/>
<evidence type="ECO:0000256" key="1">
    <source>
        <dbReference type="ARBA" id="ARBA00002254"/>
    </source>
</evidence>
<dbReference type="OrthoDB" id="5297029at2"/>
<comment type="similarity">
    <text evidence="3 10">Belongs to the FliL family.</text>
</comment>
<evidence type="ECO:0000256" key="2">
    <source>
        <dbReference type="ARBA" id="ARBA00004162"/>
    </source>
</evidence>
<keyword evidence="9 10" id="KW-0472">Membrane</keyword>
<keyword evidence="10" id="KW-0997">Cell inner membrane</keyword>
<evidence type="ECO:0000256" key="7">
    <source>
        <dbReference type="ARBA" id="ARBA00022779"/>
    </source>
</evidence>
<dbReference type="PANTHER" id="PTHR35091:SF2">
    <property type="entry name" value="FLAGELLAR PROTEIN FLIL"/>
    <property type="match status" value="1"/>
</dbReference>
<evidence type="ECO:0000256" key="4">
    <source>
        <dbReference type="ARBA" id="ARBA00022475"/>
    </source>
</evidence>
<proteinExistence type="inferred from homology"/>
<evidence type="ECO:0000256" key="9">
    <source>
        <dbReference type="ARBA" id="ARBA00023136"/>
    </source>
</evidence>
<accession>A0A843YI61</accession>
<evidence type="ECO:0000256" key="3">
    <source>
        <dbReference type="ARBA" id="ARBA00008281"/>
    </source>
</evidence>
<keyword evidence="6 10" id="KW-0812">Transmembrane</keyword>
<dbReference type="PANTHER" id="PTHR35091">
    <property type="entry name" value="FLAGELLAR PROTEIN FLIL"/>
    <property type="match status" value="1"/>
</dbReference>
<dbReference type="RefSeq" id="WP_153233025.1">
    <property type="nucleotide sequence ID" value="NZ_WINI01000001.1"/>
</dbReference>
<evidence type="ECO:0000313" key="11">
    <source>
        <dbReference type="EMBL" id="MQQ99448.1"/>
    </source>
</evidence>
<dbReference type="InterPro" id="IPR005503">
    <property type="entry name" value="FliL"/>
</dbReference>
<keyword evidence="5 10" id="KW-0145">Chemotaxis</keyword>